<comment type="caution">
    <text evidence="9">The sequence shown here is derived from an EMBL/GenBank/DDBJ whole genome shotgun (WGS) entry which is preliminary data.</text>
</comment>
<keyword evidence="4" id="KW-0418">Kinase</keyword>
<evidence type="ECO:0000259" key="7">
    <source>
        <dbReference type="Pfam" id="PF07005"/>
    </source>
</evidence>
<dbReference type="Pfam" id="PF17042">
    <property type="entry name" value="NBD_C"/>
    <property type="match status" value="1"/>
</dbReference>
<evidence type="ECO:0000256" key="3">
    <source>
        <dbReference type="ARBA" id="ARBA00022741"/>
    </source>
</evidence>
<evidence type="ECO:0000256" key="5">
    <source>
        <dbReference type="ARBA" id="ARBA00022840"/>
    </source>
</evidence>
<evidence type="ECO:0000256" key="2">
    <source>
        <dbReference type="ARBA" id="ARBA00022679"/>
    </source>
</evidence>
<name>A0A6A9UYQ1_9ACTN</name>
<dbReference type="InterPro" id="IPR031475">
    <property type="entry name" value="NBD_C"/>
</dbReference>
<dbReference type="Pfam" id="PF07005">
    <property type="entry name" value="SBD_N"/>
    <property type="match status" value="1"/>
</dbReference>
<keyword evidence="6" id="KW-0119">Carbohydrate metabolism</keyword>
<keyword evidence="3" id="KW-0547">Nucleotide-binding</keyword>
<proteinExistence type="inferred from homology"/>
<dbReference type="GO" id="GO:0016301">
    <property type="term" value="F:kinase activity"/>
    <property type="evidence" value="ECO:0007669"/>
    <property type="project" value="UniProtKB-KW"/>
</dbReference>
<dbReference type="GO" id="GO:0005524">
    <property type="term" value="F:ATP binding"/>
    <property type="evidence" value="ECO:0007669"/>
    <property type="project" value="UniProtKB-KW"/>
</dbReference>
<keyword evidence="10" id="KW-1185">Reference proteome</keyword>
<feature type="domain" description="Four-carbon acid sugar kinase N-terminal" evidence="7">
    <location>
        <begin position="12"/>
        <end position="218"/>
    </location>
</feature>
<evidence type="ECO:0000256" key="1">
    <source>
        <dbReference type="ARBA" id="ARBA00005715"/>
    </source>
</evidence>
<dbReference type="InterPro" id="IPR042213">
    <property type="entry name" value="NBD_C_sf"/>
</dbReference>
<sequence>MPDRGTSAGRPLGVLADDLSGAVECAAVLGAGTPVLLSPEPLLDHGVPAGPVVVDADARLRSGAAAAGALEGAARALAGHTLFVKIDSLLRGPVAAAVSVAARRGTVVLCPALPAHGRSVRGGVLHLDGVPLHRTTAWHLEPVPAPDRVARLLPPGLTGAVVGRDRQRAGGLHQLLADPPAPVLVCDAEGPDDLARLGAAVRAHPGTVAVGSSGLLAAVAGATPARGHRTTPPGRRLVVVGSASAEAAEQTRRLLARHHVRLLPAPLHPDDGLDTAAFSASLTAALAGGDVVVTLPLPDRAARVEPARLAAQLGAAVVRAVEEQPVDLVLIGGATARGVLAAAGVERLEVVAQIHPGAVASLDPTGRLLVTRPGSHGSPDSLTQVLDWLEGPA</sequence>
<organism evidence="9 10">
    <name type="scientific">Auraticoccus cholistanensis</name>
    <dbReference type="NCBI Taxonomy" id="2656650"/>
    <lineage>
        <taxon>Bacteria</taxon>
        <taxon>Bacillati</taxon>
        <taxon>Actinomycetota</taxon>
        <taxon>Actinomycetes</taxon>
        <taxon>Propionibacteriales</taxon>
        <taxon>Propionibacteriaceae</taxon>
        <taxon>Auraticoccus</taxon>
    </lineage>
</organism>
<dbReference type="InterPro" id="IPR010737">
    <property type="entry name" value="4-carb_acid_sugar_kinase_N"/>
</dbReference>
<feature type="domain" description="Four-carbon acid sugar kinase nucleotide binding" evidence="8">
    <location>
        <begin position="237"/>
        <end position="382"/>
    </location>
</feature>
<keyword evidence="2" id="KW-0808">Transferase</keyword>
<dbReference type="RefSeq" id="WP_156611156.1">
    <property type="nucleotide sequence ID" value="NZ_WPCU01000010.1"/>
</dbReference>
<dbReference type="Gene3D" id="3.40.50.10840">
    <property type="entry name" value="Putative sugar-binding, N-terminal domain"/>
    <property type="match status" value="1"/>
</dbReference>
<dbReference type="InterPro" id="IPR037051">
    <property type="entry name" value="4-carb_acid_sugar_kinase_N_sf"/>
</dbReference>
<keyword evidence="5" id="KW-0067">ATP-binding</keyword>
<dbReference type="EMBL" id="WPCU01000010">
    <property type="protein sequence ID" value="MVA77085.1"/>
    <property type="molecule type" value="Genomic_DNA"/>
</dbReference>
<evidence type="ECO:0000256" key="4">
    <source>
        <dbReference type="ARBA" id="ARBA00022777"/>
    </source>
</evidence>
<accession>A0A6A9UYQ1</accession>
<evidence type="ECO:0000313" key="9">
    <source>
        <dbReference type="EMBL" id="MVA77085.1"/>
    </source>
</evidence>
<dbReference type="Gene3D" id="3.40.980.20">
    <property type="entry name" value="Four-carbon acid sugar kinase, nucleotide binding domain"/>
    <property type="match status" value="1"/>
</dbReference>
<evidence type="ECO:0000259" key="8">
    <source>
        <dbReference type="Pfam" id="PF17042"/>
    </source>
</evidence>
<dbReference type="SUPFAM" id="SSF142764">
    <property type="entry name" value="YgbK-like"/>
    <property type="match status" value="1"/>
</dbReference>
<comment type="similarity">
    <text evidence="1">Belongs to the four-carbon acid sugar kinase family.</text>
</comment>
<evidence type="ECO:0000313" key="10">
    <source>
        <dbReference type="Proteomes" id="UP000435304"/>
    </source>
</evidence>
<protein>
    <submittedName>
        <fullName evidence="9">4-hydroxythreonine-4-phosphate dehydrogenase</fullName>
    </submittedName>
</protein>
<dbReference type="AlphaFoldDB" id="A0A6A9UYQ1"/>
<dbReference type="Proteomes" id="UP000435304">
    <property type="component" value="Unassembled WGS sequence"/>
</dbReference>
<evidence type="ECO:0000256" key="6">
    <source>
        <dbReference type="ARBA" id="ARBA00023277"/>
    </source>
</evidence>
<gene>
    <name evidence="9" type="ORF">GC722_13770</name>
</gene>
<reference evidence="9 10" key="1">
    <citation type="submission" date="2019-12" db="EMBL/GenBank/DDBJ databases">
        <title>Auraticoccus cholistani sp. nov., an actinomycete isolated from soil of Cholistan desert.</title>
        <authorList>
            <person name="Cheema M.T."/>
        </authorList>
    </citation>
    <scope>NUCLEOTIDE SEQUENCE [LARGE SCALE GENOMIC DNA]</scope>
    <source>
        <strain evidence="9 10">F435</strain>
    </source>
</reference>